<dbReference type="InterPro" id="IPR016181">
    <property type="entry name" value="Acyl_CoA_acyltransferase"/>
</dbReference>
<proteinExistence type="predicted"/>
<comment type="caution">
    <text evidence="2">The sequence shown here is derived from an EMBL/GenBank/DDBJ whole genome shotgun (WGS) entry which is preliminary data.</text>
</comment>
<dbReference type="PROSITE" id="PS51186">
    <property type="entry name" value="GNAT"/>
    <property type="match status" value="1"/>
</dbReference>
<dbReference type="Pfam" id="PF00583">
    <property type="entry name" value="Acetyltransf_1"/>
    <property type="match status" value="1"/>
</dbReference>
<gene>
    <name evidence="2" type="ORF">ISP18_12440</name>
</gene>
<dbReference type="InterPro" id="IPR000182">
    <property type="entry name" value="GNAT_dom"/>
</dbReference>
<evidence type="ECO:0000313" key="2">
    <source>
        <dbReference type="EMBL" id="MFK2855402.1"/>
    </source>
</evidence>
<dbReference type="Gene3D" id="3.40.630.30">
    <property type="match status" value="1"/>
</dbReference>
<reference evidence="2 3" key="1">
    <citation type="submission" date="2020-10" db="EMBL/GenBank/DDBJ databases">
        <title>Phylogeny of dyella-like bacteria.</title>
        <authorList>
            <person name="Fu J."/>
        </authorList>
    </citation>
    <scope>NUCLEOTIDE SEQUENCE [LARGE SCALE GENOMIC DNA]</scope>
    <source>
        <strain evidence="2 3">DHG40</strain>
    </source>
</reference>
<evidence type="ECO:0000259" key="1">
    <source>
        <dbReference type="PROSITE" id="PS51186"/>
    </source>
</evidence>
<dbReference type="SUPFAM" id="SSF55729">
    <property type="entry name" value="Acyl-CoA N-acyltransferases (Nat)"/>
    <property type="match status" value="1"/>
</dbReference>
<organism evidence="2 3">
    <name type="scientific">Dyella humi</name>
    <dbReference type="NCBI Taxonomy" id="1770547"/>
    <lineage>
        <taxon>Bacteria</taxon>
        <taxon>Pseudomonadati</taxon>
        <taxon>Pseudomonadota</taxon>
        <taxon>Gammaproteobacteria</taxon>
        <taxon>Lysobacterales</taxon>
        <taxon>Rhodanobacteraceae</taxon>
        <taxon>Dyella</taxon>
    </lineage>
</organism>
<keyword evidence="3" id="KW-1185">Reference proteome</keyword>
<accession>A0ABW8IJK4</accession>
<feature type="domain" description="N-acetyltransferase" evidence="1">
    <location>
        <begin position="1"/>
        <end position="106"/>
    </location>
</feature>
<dbReference type="Proteomes" id="UP001620409">
    <property type="component" value="Unassembled WGS sequence"/>
</dbReference>
<name>A0ABW8IJK4_9GAMM</name>
<dbReference type="EMBL" id="JADIKI010000023">
    <property type="protein sequence ID" value="MFK2855402.1"/>
    <property type="molecule type" value="Genomic_DNA"/>
</dbReference>
<dbReference type="RefSeq" id="WP_380012191.1">
    <property type="nucleotide sequence ID" value="NZ_JADIKI010000023.1"/>
</dbReference>
<sequence length="115" mass="12568">MAKTRFPDLIAIEYDHELVGVLSLDIDNELAVHVLSPFQGRGIAKEACRQFFEICVDRGIRQLTAKAIQGNAGQSLLKSLGAEPISQRTNGADKTEETYFIHLDAPKTSALTDPA</sequence>
<dbReference type="CDD" id="cd04301">
    <property type="entry name" value="NAT_SF"/>
    <property type="match status" value="1"/>
</dbReference>
<protein>
    <submittedName>
        <fullName evidence="2">GNAT family N-acetyltransferase</fullName>
    </submittedName>
</protein>
<evidence type="ECO:0000313" key="3">
    <source>
        <dbReference type="Proteomes" id="UP001620409"/>
    </source>
</evidence>